<feature type="transmembrane region" description="Helical" evidence="1">
    <location>
        <begin position="468"/>
        <end position="490"/>
    </location>
</feature>
<accession>A0AAE0JT47</accession>
<dbReference type="EMBL" id="JAULSN010000012">
    <property type="protein sequence ID" value="KAK3361263.1"/>
    <property type="molecule type" value="Genomic_DNA"/>
</dbReference>
<keyword evidence="1" id="KW-1133">Transmembrane helix</keyword>
<proteinExistence type="predicted"/>
<keyword evidence="3" id="KW-1185">Reference proteome</keyword>
<dbReference type="AlphaFoldDB" id="A0AAE0JT47"/>
<dbReference type="Proteomes" id="UP001287356">
    <property type="component" value="Unassembled WGS sequence"/>
</dbReference>
<feature type="transmembrane region" description="Helical" evidence="1">
    <location>
        <begin position="301"/>
        <end position="322"/>
    </location>
</feature>
<comment type="caution">
    <text evidence="2">The sequence shown here is derived from an EMBL/GenBank/DDBJ whole genome shotgun (WGS) entry which is preliminary data.</text>
</comment>
<sequence>MGYFVGITDTGFVGTGEVSAVTSYMPCHIFGDQMLIGTGVRAGFYLLYAAAIVGVLFGVDKQFRFWHGAWGVLALALFLSMFLNVADFNLIVIDYAVLIELVLWYPVYFVFTVLLRPALVVDGAVQKTTSDAELRARLQRHRDTAVTDLDVARARAYADVLKAFALHAAADDAGAEHDDAHAALSQAVHHYVSHWHEQIEVPQAGGEGDEEHDHPGAVTTVYNADLIDEMAAAPTRGDLDKLRDLYVAALVHSGRTVGSARAAEHEVAQLAADELRITRGARRPARALRHFLLAASYKDQLTAAVGLLVWSAYMFGTAALNWPLLHNGSKGGGQCDDVPTVYFVLAPKKPFADAGFATFLKVWTVGVVLVAVVTTAVALFILAVALVGPRGVGLVTRRRGGRGDKSLEAGGGGGQENVHGSAGYHPHRARGQHAQEVLTCLHQAEGRSAHHRYRGSSSRTTATPPLRFSVWNIPWALLLAVLLAVTVATAELTTHRQGPFNNVPLDFARPPLHETAEILAFLVGLYALVLTLLSVLGAAVAAFQSRRRSRHVASHGKHARGQEKAEARA</sequence>
<reference evidence="2" key="1">
    <citation type="journal article" date="2023" name="Mol. Phylogenet. Evol.">
        <title>Genome-scale phylogeny and comparative genomics of the fungal order Sordariales.</title>
        <authorList>
            <person name="Hensen N."/>
            <person name="Bonometti L."/>
            <person name="Westerberg I."/>
            <person name="Brannstrom I.O."/>
            <person name="Guillou S."/>
            <person name="Cros-Aarteil S."/>
            <person name="Calhoun S."/>
            <person name="Haridas S."/>
            <person name="Kuo A."/>
            <person name="Mondo S."/>
            <person name="Pangilinan J."/>
            <person name="Riley R."/>
            <person name="LaButti K."/>
            <person name="Andreopoulos B."/>
            <person name="Lipzen A."/>
            <person name="Chen C."/>
            <person name="Yan M."/>
            <person name="Daum C."/>
            <person name="Ng V."/>
            <person name="Clum A."/>
            <person name="Steindorff A."/>
            <person name="Ohm R.A."/>
            <person name="Martin F."/>
            <person name="Silar P."/>
            <person name="Natvig D.O."/>
            <person name="Lalanne C."/>
            <person name="Gautier V."/>
            <person name="Ament-Velasquez S.L."/>
            <person name="Kruys A."/>
            <person name="Hutchinson M.I."/>
            <person name="Powell A.J."/>
            <person name="Barry K."/>
            <person name="Miller A.N."/>
            <person name="Grigoriev I.V."/>
            <person name="Debuchy R."/>
            <person name="Gladieux P."/>
            <person name="Hiltunen Thoren M."/>
            <person name="Johannesson H."/>
        </authorList>
    </citation>
    <scope>NUCLEOTIDE SEQUENCE</scope>
    <source>
        <strain evidence="2">CBS 958.72</strain>
    </source>
</reference>
<evidence type="ECO:0000313" key="2">
    <source>
        <dbReference type="EMBL" id="KAK3361263.1"/>
    </source>
</evidence>
<organism evidence="2 3">
    <name type="scientific">Lasiosphaeria ovina</name>
    <dbReference type="NCBI Taxonomy" id="92902"/>
    <lineage>
        <taxon>Eukaryota</taxon>
        <taxon>Fungi</taxon>
        <taxon>Dikarya</taxon>
        <taxon>Ascomycota</taxon>
        <taxon>Pezizomycotina</taxon>
        <taxon>Sordariomycetes</taxon>
        <taxon>Sordariomycetidae</taxon>
        <taxon>Sordariales</taxon>
        <taxon>Lasiosphaeriaceae</taxon>
        <taxon>Lasiosphaeria</taxon>
    </lineage>
</organism>
<feature type="transmembrane region" description="Helical" evidence="1">
    <location>
        <begin position="42"/>
        <end position="59"/>
    </location>
</feature>
<feature type="transmembrane region" description="Helical" evidence="1">
    <location>
        <begin position="362"/>
        <end position="388"/>
    </location>
</feature>
<name>A0AAE0JT47_9PEZI</name>
<evidence type="ECO:0000256" key="1">
    <source>
        <dbReference type="SAM" id="Phobius"/>
    </source>
</evidence>
<keyword evidence="1" id="KW-0472">Membrane</keyword>
<feature type="transmembrane region" description="Helical" evidence="1">
    <location>
        <begin position="66"/>
        <end position="86"/>
    </location>
</feature>
<protein>
    <submittedName>
        <fullName evidence="2">Uncharacterized protein</fullName>
    </submittedName>
</protein>
<keyword evidence="1" id="KW-0812">Transmembrane</keyword>
<gene>
    <name evidence="2" type="ORF">B0T24DRAFT_599602</name>
</gene>
<feature type="transmembrane region" description="Helical" evidence="1">
    <location>
        <begin position="518"/>
        <end position="543"/>
    </location>
</feature>
<feature type="transmembrane region" description="Helical" evidence="1">
    <location>
        <begin position="92"/>
        <end position="115"/>
    </location>
</feature>
<reference evidence="2" key="2">
    <citation type="submission" date="2023-06" db="EMBL/GenBank/DDBJ databases">
        <authorList>
            <consortium name="Lawrence Berkeley National Laboratory"/>
            <person name="Haridas S."/>
            <person name="Hensen N."/>
            <person name="Bonometti L."/>
            <person name="Westerberg I."/>
            <person name="Brannstrom I.O."/>
            <person name="Guillou S."/>
            <person name="Cros-Aarteil S."/>
            <person name="Calhoun S."/>
            <person name="Kuo A."/>
            <person name="Mondo S."/>
            <person name="Pangilinan J."/>
            <person name="Riley R."/>
            <person name="Labutti K."/>
            <person name="Andreopoulos B."/>
            <person name="Lipzen A."/>
            <person name="Chen C."/>
            <person name="Yanf M."/>
            <person name="Daum C."/>
            <person name="Ng V."/>
            <person name="Clum A."/>
            <person name="Steindorff A."/>
            <person name="Ohm R."/>
            <person name="Martin F."/>
            <person name="Silar P."/>
            <person name="Natvig D."/>
            <person name="Lalanne C."/>
            <person name="Gautier V."/>
            <person name="Ament-Velasquez S.L."/>
            <person name="Kruys A."/>
            <person name="Hutchinson M.I."/>
            <person name="Powell A.J."/>
            <person name="Barry K."/>
            <person name="Miller A.N."/>
            <person name="Grigoriev I.V."/>
            <person name="Debuchy R."/>
            <person name="Gladieux P."/>
            <person name="Thoren M.H."/>
            <person name="Johannesson H."/>
        </authorList>
    </citation>
    <scope>NUCLEOTIDE SEQUENCE</scope>
    <source>
        <strain evidence="2">CBS 958.72</strain>
    </source>
</reference>
<evidence type="ECO:0000313" key="3">
    <source>
        <dbReference type="Proteomes" id="UP001287356"/>
    </source>
</evidence>